<feature type="region of interest" description="Disordered" evidence="1">
    <location>
        <begin position="62"/>
        <end position="89"/>
    </location>
</feature>
<keyword evidence="4" id="KW-1185">Reference proteome</keyword>
<dbReference type="AlphaFoldDB" id="A0A2J7Q2L9"/>
<dbReference type="InterPro" id="IPR048998">
    <property type="entry name" value="STPR"/>
</dbReference>
<feature type="compositionally biased region" description="Basic residues" evidence="1">
    <location>
        <begin position="320"/>
        <end position="331"/>
    </location>
</feature>
<evidence type="ECO:0000313" key="4">
    <source>
        <dbReference type="Proteomes" id="UP000235965"/>
    </source>
</evidence>
<accession>A0A2J7Q2L9</accession>
<evidence type="ECO:0000313" key="3">
    <source>
        <dbReference type="EMBL" id="PNF22832.1"/>
    </source>
</evidence>
<gene>
    <name evidence="3" type="ORF">B7P43_G02168</name>
</gene>
<feature type="domain" description="STPR" evidence="2">
    <location>
        <begin position="339"/>
        <end position="412"/>
    </location>
</feature>
<proteinExistence type="predicted"/>
<dbReference type="Pfam" id="PF21107">
    <property type="entry name" value="STPRs"/>
    <property type="match status" value="1"/>
</dbReference>
<feature type="compositionally biased region" description="Basic and acidic residues" evidence="1">
    <location>
        <begin position="332"/>
        <end position="343"/>
    </location>
</feature>
<name>A0A2J7Q2L9_9NEOP</name>
<comment type="caution">
    <text evidence="3">The sequence shown here is derived from an EMBL/GenBank/DDBJ whole genome shotgun (WGS) entry which is preliminary data.</text>
</comment>
<reference evidence="3 4" key="1">
    <citation type="submission" date="2017-12" db="EMBL/GenBank/DDBJ databases">
        <title>Hemimetabolous genomes reveal molecular basis of termite eusociality.</title>
        <authorList>
            <person name="Harrison M.C."/>
            <person name="Jongepier E."/>
            <person name="Robertson H.M."/>
            <person name="Arning N."/>
            <person name="Bitard-Feildel T."/>
            <person name="Chao H."/>
            <person name="Childers C.P."/>
            <person name="Dinh H."/>
            <person name="Doddapaneni H."/>
            <person name="Dugan S."/>
            <person name="Gowin J."/>
            <person name="Greiner C."/>
            <person name="Han Y."/>
            <person name="Hu H."/>
            <person name="Hughes D.S.T."/>
            <person name="Huylmans A.-K."/>
            <person name="Kemena C."/>
            <person name="Kremer L.P.M."/>
            <person name="Lee S.L."/>
            <person name="Lopez-Ezquerra A."/>
            <person name="Mallet L."/>
            <person name="Monroy-Kuhn J.M."/>
            <person name="Moser A."/>
            <person name="Murali S.C."/>
            <person name="Muzny D.M."/>
            <person name="Otani S."/>
            <person name="Piulachs M.-D."/>
            <person name="Poelchau M."/>
            <person name="Qu J."/>
            <person name="Schaub F."/>
            <person name="Wada-Katsumata A."/>
            <person name="Worley K.C."/>
            <person name="Xie Q."/>
            <person name="Ylla G."/>
            <person name="Poulsen M."/>
            <person name="Gibbs R.A."/>
            <person name="Schal C."/>
            <person name="Richards S."/>
            <person name="Belles X."/>
            <person name="Korb J."/>
            <person name="Bornberg-Bauer E."/>
        </authorList>
    </citation>
    <scope>NUCLEOTIDE SEQUENCE [LARGE SCALE GENOMIC DNA]</scope>
    <source>
        <tissue evidence="3">Whole body</tissue>
    </source>
</reference>
<feature type="region of interest" description="Disordered" evidence="1">
    <location>
        <begin position="420"/>
        <end position="439"/>
    </location>
</feature>
<evidence type="ECO:0000259" key="2">
    <source>
        <dbReference type="Pfam" id="PF21107"/>
    </source>
</evidence>
<feature type="compositionally biased region" description="Basic and acidic residues" evidence="1">
    <location>
        <begin position="424"/>
        <end position="439"/>
    </location>
</feature>
<dbReference type="InParanoid" id="A0A2J7Q2L9"/>
<protein>
    <recommendedName>
        <fullName evidence="2">STPR domain-containing protein</fullName>
    </recommendedName>
</protein>
<organism evidence="3 4">
    <name type="scientific">Cryptotermes secundus</name>
    <dbReference type="NCBI Taxonomy" id="105785"/>
    <lineage>
        <taxon>Eukaryota</taxon>
        <taxon>Metazoa</taxon>
        <taxon>Ecdysozoa</taxon>
        <taxon>Arthropoda</taxon>
        <taxon>Hexapoda</taxon>
        <taxon>Insecta</taxon>
        <taxon>Pterygota</taxon>
        <taxon>Neoptera</taxon>
        <taxon>Polyneoptera</taxon>
        <taxon>Dictyoptera</taxon>
        <taxon>Blattodea</taxon>
        <taxon>Blattoidea</taxon>
        <taxon>Termitoidae</taxon>
        <taxon>Kalotermitidae</taxon>
        <taxon>Cryptotermitinae</taxon>
        <taxon>Cryptotermes</taxon>
    </lineage>
</organism>
<dbReference type="Proteomes" id="UP000235965">
    <property type="component" value="Unassembled WGS sequence"/>
</dbReference>
<dbReference type="EMBL" id="NEVH01019369">
    <property type="protein sequence ID" value="PNF22832.1"/>
    <property type="molecule type" value="Genomic_DNA"/>
</dbReference>
<sequence length="455" mass="53452">MRIKYLSHHDKAERGNENEAKCPAIISSCQLKEIRNCNSSACQHLLEEKLAHKFEENDLLHSHSDEFESEEGCTDQKMAGHQAQTSKQEDAVSLKMEVVSHNETDSESLYGPVESVFIKEEVLEDEGTDENVVDTLKNEIECKDEAESVVPHSTDEPVWTPKIKEKWWHCRNALREQSVVSLHNTATTLNDVDDPKSVHRPIESIYIKKENVQSDTDEEPTEATVKMESISDEEPDCIISHSTERVLAFKIKDRWHHCQNAWRPENMSDSQDTETSMSSEAVSASDHFAFESAYIKKEDINLESDDEDSSNSEASDNKVHVKKQRRKRICHKKGETEEERKQRLEKQRSYYFKRRVHETQAQREERLRKIKENAKKRRLKETEDERALRLKEKRTYETQRLENESPEKRALRLEKQRLYQAQRVKHETPEERAQRLENKRLSYQRRQLIKNSLLQ</sequence>
<dbReference type="OrthoDB" id="10057854at2759"/>
<evidence type="ECO:0000256" key="1">
    <source>
        <dbReference type="SAM" id="MobiDB-lite"/>
    </source>
</evidence>
<feature type="region of interest" description="Disordered" evidence="1">
    <location>
        <begin position="303"/>
        <end position="343"/>
    </location>
</feature>